<sequence length="3322" mass="357038">MTSVVVIPMAIQAFSVSAFDQSNISLAPMAQLDLERLNAKRSPIAYDLIDHLDTSNQARFDSRVNTRFVNVRTPAGGTSLGGQPITTRQGIYLSWCMPQAFRAGITPSGNNSLDENERIRKGYKGTAPQTNSPGDPNFQFRPVPNRWVIIRTNGKDPLQTLIVESDCVRDATDSVFTSPYDVASLASTTIDPTQPLTQQRSFLGSYAKLGAYIADQTQYNYRSQPLTLVQPGDEFFLDQQPTNINVFSVWDSLEDLTQGSGGATPQNLSYMVVGYHSDMDLDPLVLCTPLSTGSPTNEDILAALGVTLPTADIDFLSETVGPATGRTICHGVLRNVEWGGNQYNLSTPSLDLQTSMTASQPVSVGLDGLDALAGLLNAQGTNVDSTVMQFINQLSAITTSGYNSGGDNVDQVHQAVDLSSSGWSAVASGGSVWKLPDKSRQDGLKAGDSSTINGLLPLMQDLNEQQMAIDACVREKDQVLRQLYGAWWNATTLTLLHASMYAQNRTIVRSAATAAVARLAVLNTTIATLTKSLATLTATVEKKLNGKGLVKTQAEAFGRRQDPTVLFAGTSNGWPDDFHEAIVARLASDIPDLADNTSLDIVGDTLSDLQNSKFPSFLADTVSRLLNDFLQPDASQKPWTASSYAYLEDAEKKQGWFPLFIEWEVEYYHISFDNWEFVPNTTTGTWQWQIKQSNVLAEDPAASADNRRMSGRATIVPQVGLTLQASVRQFLDLQPPGSVKETDRAAILQAAGQLEYLSTPIGGFIDHLLTLRRGHYPAPSAQDKSILDTMGITADDLSQLNVLYGVAPYGSGTNLDPSYTNSFSPFKPVVHGQARFTRLTLVDKFGQVVVAVKPDGGPSDYNAADPWPEELYPCLSPMLTCDMTADGSANTVVTVDTKNTGCQFFQLPPGINQPSRLNASYMVPGATTVASEWDNPVWGWLVPNYIDETIQIFDGTGGFVTEIGIQKSSFSMPAGIAQITPQGRLADLVNALSGNENLAQSIYTMMADATDSLLSTAADFANLLPAAFGRPFCLADVGVSIELSTPALTDTSLLTSSTAEQEPPVMDYTFQVALGNSLAAFDGLVATFASTGSITSFTSTASESGADSDSDSSQSAQTAIALKPFFIPGDHKNTMVAHAKQRVRVSCVVDPILPLHVYSGDLFPVQPVSLPGWAVTDALVPRVPEIVSGKETGIVQMPLASMVPDCEAAWWWSNNSQATTGQKIAVQGNGDSAVHILCSQNGGQTTFEAAVLVDGGRSFYRYNVLRYLNWMQNEYAGFKLTSIVITHWDDDHYGGIMQLFAEELLQLCSAADAVLYMPSLGCDQKLAELEFELQNEGNGNKGLYRHQAGQNSTRVCSVKQGYACLGIDMFSGLEQITPATTTSLTGVYNKQDNLLQAHGRPIFLCIAIDGFILGNDALAQQPVPEPNQGSRNDSSIALIAIWPEKNGKKRLSLYSAGDSTKLQETALFAWLKVGVDEYPQIDMAKLSHHGASTSTPAEIAAFNIQYMYISAGRMHGHPTASLLTFVMAYASYLRMYGTQEPRILASRDPYWLKNVPILWTMPKLNLLNLLSFSPKSQELRNDILRFSGYKVDFLAEWFGNSEFLTCLKYFWCLQSFLTVDNIAYLEDLYLEKYGRRTLMFNCPYPPDVKVFEGALGVKSRAEVVKRLLHMVNFIVVGQLEKIWSVVGWGQGDGCLGIEAREQGVIPDERITRGRLAISVTAFDDVPGDIPDDGEMEIEGLPRGANPMALTTMLAAATTTPTLSTVQKWFYSFLGADLAIQKTADGSLTNVALSSAQGQLCSWLQTSIGLNATAEITGHFDAATSKVTSMDLLAITASVPSLPNSTNIFSLFFNTSNAAYQDQFHGLAEYPATGSGYYVNLGAGGGFVFAVDGTTTTVSNVILWGSTDNQTPTMAIPPGKSTITKKSVIGIDSTVSVTINGTVTSFPSSIVFSTQSTEIQIRTASLDIATAFKWIEGIVNPHASYSPSDSGPSSLDMATAVEEVLNDFTQKFEIVAIRFVFKTASGGGLSLAKCCVDFQVNLTVEAPVKSGSAVPSKENSISGAVPESVTLATATDTVSTSRSTAATSTLPILFEFEWTPGTYHFSGNLPLRKPNSVPFQLDPTAEWVDQPMLNALPPNNSFISISALLDIDASKYPSGIPDKITEAKITLEKSTTSTNLTLTAGVVCNGTQTGTNGSDIPAITFDLLDVYLGISLTSRTPAISLALSGAVSLQGPGDTLEERNWSSLGVDLAYNNESSSWNVTASAYNLSFANMYSLFAANSRSAIADIFSEITILDANLTYTYEKSQPSQLDMLAEFLLGPVLLTLKYKHMSGSVWTFNATISEYNSVTSSATCTLGELFSDLLGKDEALPDFISNLAIPLSDISVNLRCESIDGSTEMGTAVIFSLDLSIGDTILTFAQLQPTSQTTGSESRNEHDSDSQQGHNTSNSGSQPLKPTKAPPARILRFALPQIPGVDDIPVVGHLAPPVNEIAILWANRDVTIDEATVLSENAFTTALPLLFNQFSPQSSTTKPGDVVALAAGCHLQLAASIQGKQKLVLDHIVEETEAKKAKNNKLSPTSSKVPSRSASPASSSTKDSPTPTSDTTSQSSTVAPMRKQAGPLSISSVALQMNSDFKSIALVLTATLRIGPLSFSLIDLGLSLDLSTIKSFSDFSLLQFTPTLSGLALSLDKPPSLDIEGLLVKEVEKDATCYVGGLKANFETWGALAVGMYQEGKSFNDMFAFAHIQGLIAELGWAEINGLSAGLGYNTKLVPPDAADINQWPFIALNHADMAPQSDLATELHSLIQPSSGIAYVVAKQGSYWLAVGLTLLAFKVLDVDAVLSVEMTDSDDCIINITAEATTYFPNTGSEADAFILVDIGATTTLDTAQGYLFAQGQLTPLSYVLSKDCHLTGGIVYATWISPNQYEGDFVVSVGGFNPKYKPPVYYPVAPPRVGISWAYDSDLNILGQAYFAVTPACLMGGAYLDAQFDCGWLKASFSAWADFFLQLHPFWFDVNVGFQFSAEIHLGWSFLAINLGPLTFGADLHLWGPSVSGTATLHFWSMSHTISFGSTGSGAAPAKLDVDAFLKLVRNQGSSSSGDGTADDYLFAITAGTVSTTSTTSTTTITTSQTNDYITEKVHVRGAQLNLVIKTRVPILSASFNAPKGSTGNSETIDTTSSELYAAPMQLTTSFTQSRLVVQLTGNVAGSEMPKLLYNPITTKVPPTLWGFYSADLASAANTPPIPHTTGYSIQIGQQPYNGNGLPIITFTTYSADNIVPGNQVPLAFQPLPLPGNVSSLDPSKQAQRATFLAEIKKLLINFC</sequence>
<dbReference type="InterPro" id="IPR046538">
    <property type="entry name" value="DUF6603"/>
</dbReference>
<reference evidence="3" key="1">
    <citation type="journal article" date="2020" name="BMC Genomics">
        <title>Correction to: Identification and distribution of gene clusters required for synthesis of sphingolipid metabolism inhibitors in diverse species of the filamentous fungus Fusarium.</title>
        <authorList>
            <person name="Kim H.S."/>
            <person name="Lohmar J.M."/>
            <person name="Busman M."/>
            <person name="Brown D.W."/>
            <person name="Naumann T.A."/>
            <person name="Divon H.H."/>
            <person name="Lysoe E."/>
            <person name="Uhlig S."/>
            <person name="Proctor R.H."/>
        </authorList>
    </citation>
    <scope>NUCLEOTIDE SEQUENCE</scope>
    <source>
        <strain evidence="3">NRRL 45417</strain>
    </source>
</reference>
<dbReference type="SUPFAM" id="SSF56281">
    <property type="entry name" value="Metallo-hydrolase/oxidoreductase"/>
    <property type="match status" value="1"/>
</dbReference>
<protein>
    <recommendedName>
        <fullName evidence="2">DUF6603 domain-containing protein</fullName>
    </recommendedName>
</protein>
<proteinExistence type="predicted"/>
<feature type="region of interest" description="Disordered" evidence="1">
    <location>
        <begin position="2570"/>
        <end position="2618"/>
    </location>
</feature>
<accession>A0A8H4TML7</accession>
<dbReference type="OrthoDB" id="5352492at2759"/>
<evidence type="ECO:0000313" key="3">
    <source>
        <dbReference type="EMBL" id="KAF4960790.1"/>
    </source>
</evidence>
<keyword evidence="4" id="KW-1185">Reference proteome</keyword>
<evidence type="ECO:0000313" key="4">
    <source>
        <dbReference type="Proteomes" id="UP000604273"/>
    </source>
</evidence>
<feature type="region of interest" description="Disordered" evidence="1">
    <location>
        <begin position="2424"/>
        <end position="2459"/>
    </location>
</feature>
<feature type="compositionally biased region" description="Polar residues" evidence="1">
    <location>
        <begin position="2441"/>
        <end position="2455"/>
    </location>
</feature>
<organism evidence="3 4">
    <name type="scientific">Fusarium gaditjirri</name>
    <dbReference type="NCBI Taxonomy" id="282569"/>
    <lineage>
        <taxon>Eukaryota</taxon>
        <taxon>Fungi</taxon>
        <taxon>Dikarya</taxon>
        <taxon>Ascomycota</taxon>
        <taxon>Pezizomycotina</taxon>
        <taxon>Sordariomycetes</taxon>
        <taxon>Hypocreomycetidae</taxon>
        <taxon>Hypocreales</taxon>
        <taxon>Nectriaceae</taxon>
        <taxon>Fusarium</taxon>
        <taxon>Fusarium nisikadoi species complex</taxon>
    </lineage>
</organism>
<feature type="compositionally biased region" description="Low complexity" evidence="1">
    <location>
        <begin position="2575"/>
        <end position="2613"/>
    </location>
</feature>
<dbReference type="Proteomes" id="UP000604273">
    <property type="component" value="Unassembled WGS sequence"/>
</dbReference>
<dbReference type="Gene3D" id="3.60.15.10">
    <property type="entry name" value="Ribonuclease Z/Hydroxyacylglutathione hydrolase-like"/>
    <property type="match status" value="1"/>
</dbReference>
<evidence type="ECO:0000256" key="1">
    <source>
        <dbReference type="SAM" id="MobiDB-lite"/>
    </source>
</evidence>
<dbReference type="Pfam" id="PF20248">
    <property type="entry name" value="DUF6603"/>
    <property type="match status" value="1"/>
</dbReference>
<gene>
    <name evidence="3" type="ORF">FGADI_733</name>
</gene>
<evidence type="ECO:0000259" key="2">
    <source>
        <dbReference type="Pfam" id="PF20248"/>
    </source>
</evidence>
<comment type="caution">
    <text evidence="3">The sequence shown here is derived from an EMBL/GenBank/DDBJ whole genome shotgun (WGS) entry which is preliminary data.</text>
</comment>
<feature type="domain" description="DUF6603" evidence="2">
    <location>
        <begin position="2617"/>
        <end position="3125"/>
    </location>
</feature>
<reference evidence="3" key="2">
    <citation type="submission" date="2020-05" db="EMBL/GenBank/DDBJ databases">
        <authorList>
            <person name="Kim H.-S."/>
            <person name="Proctor R.H."/>
            <person name="Brown D.W."/>
        </authorList>
    </citation>
    <scope>NUCLEOTIDE SEQUENCE</scope>
    <source>
        <strain evidence="3">NRRL 45417</strain>
    </source>
</reference>
<dbReference type="EMBL" id="JABFAI010000013">
    <property type="protein sequence ID" value="KAF4960790.1"/>
    <property type="molecule type" value="Genomic_DNA"/>
</dbReference>
<dbReference type="InterPro" id="IPR036866">
    <property type="entry name" value="RibonucZ/Hydroxyglut_hydro"/>
</dbReference>
<name>A0A8H4TML7_9HYPO</name>